<evidence type="ECO:0000313" key="2">
    <source>
        <dbReference type="EMBL" id="SOQ42480.1"/>
    </source>
</evidence>
<reference evidence="2" key="1">
    <citation type="submission" date="2016-07" db="EMBL/GenBank/DDBJ databases">
        <authorList>
            <person name="Bretaudeau A."/>
        </authorList>
    </citation>
    <scope>NUCLEOTIDE SEQUENCE</scope>
    <source>
        <strain evidence="2">Rice</strain>
        <tissue evidence="2">Whole body</tissue>
    </source>
</reference>
<dbReference type="AlphaFoldDB" id="A0A2H1VNS7"/>
<accession>A0A2H1VNS7</accession>
<dbReference type="EMBL" id="ODYU01003560">
    <property type="protein sequence ID" value="SOQ42480.1"/>
    <property type="molecule type" value="Genomic_DNA"/>
</dbReference>
<protein>
    <submittedName>
        <fullName evidence="2">SFRICE_031296</fullName>
    </submittedName>
</protein>
<organism evidence="2">
    <name type="scientific">Spodoptera frugiperda</name>
    <name type="common">Fall armyworm</name>
    <dbReference type="NCBI Taxonomy" id="7108"/>
    <lineage>
        <taxon>Eukaryota</taxon>
        <taxon>Metazoa</taxon>
        <taxon>Ecdysozoa</taxon>
        <taxon>Arthropoda</taxon>
        <taxon>Hexapoda</taxon>
        <taxon>Insecta</taxon>
        <taxon>Pterygota</taxon>
        <taxon>Neoptera</taxon>
        <taxon>Endopterygota</taxon>
        <taxon>Lepidoptera</taxon>
        <taxon>Glossata</taxon>
        <taxon>Ditrysia</taxon>
        <taxon>Noctuoidea</taxon>
        <taxon>Noctuidae</taxon>
        <taxon>Amphipyrinae</taxon>
        <taxon>Spodoptera</taxon>
    </lineage>
</organism>
<gene>
    <name evidence="2" type="ORF">SFRICE_031296</name>
</gene>
<sequence length="62" mass="7235">MKVYNQSWTNPTTKTSQEGQNEIKSIRRAARHKPVNEQTDHLMHPRLFLATKITPVLYSIKT</sequence>
<feature type="region of interest" description="Disordered" evidence="1">
    <location>
        <begin position="1"/>
        <end position="24"/>
    </location>
</feature>
<feature type="compositionally biased region" description="Polar residues" evidence="1">
    <location>
        <begin position="1"/>
        <end position="23"/>
    </location>
</feature>
<evidence type="ECO:0000256" key="1">
    <source>
        <dbReference type="SAM" id="MobiDB-lite"/>
    </source>
</evidence>
<proteinExistence type="predicted"/>
<name>A0A2H1VNS7_SPOFR</name>